<reference evidence="1" key="1">
    <citation type="journal article" date="2023" name="Nat. Commun.">
        <title>Diploid and tetraploid genomes of Acorus and the evolution of monocots.</title>
        <authorList>
            <person name="Ma L."/>
            <person name="Liu K.W."/>
            <person name="Li Z."/>
            <person name="Hsiao Y.Y."/>
            <person name="Qi Y."/>
            <person name="Fu T."/>
            <person name="Tang G.D."/>
            <person name="Zhang D."/>
            <person name="Sun W.H."/>
            <person name="Liu D.K."/>
            <person name="Li Y."/>
            <person name="Chen G.Z."/>
            <person name="Liu X.D."/>
            <person name="Liao X.Y."/>
            <person name="Jiang Y.T."/>
            <person name="Yu X."/>
            <person name="Hao Y."/>
            <person name="Huang J."/>
            <person name="Zhao X.W."/>
            <person name="Ke S."/>
            <person name="Chen Y.Y."/>
            <person name="Wu W.L."/>
            <person name="Hsu J.L."/>
            <person name="Lin Y.F."/>
            <person name="Huang M.D."/>
            <person name="Li C.Y."/>
            <person name="Huang L."/>
            <person name="Wang Z.W."/>
            <person name="Zhao X."/>
            <person name="Zhong W.Y."/>
            <person name="Peng D.H."/>
            <person name="Ahmad S."/>
            <person name="Lan S."/>
            <person name="Zhang J.S."/>
            <person name="Tsai W.C."/>
            <person name="Van de Peer Y."/>
            <person name="Liu Z.J."/>
        </authorList>
    </citation>
    <scope>NUCLEOTIDE SEQUENCE</scope>
    <source>
        <strain evidence="1">SCP</strain>
    </source>
</reference>
<gene>
    <name evidence="1" type="ORF">QJS04_geneDACA018585</name>
</gene>
<organism evidence="1 2">
    <name type="scientific">Acorus gramineus</name>
    <name type="common">Dwarf sweet flag</name>
    <dbReference type="NCBI Taxonomy" id="55184"/>
    <lineage>
        <taxon>Eukaryota</taxon>
        <taxon>Viridiplantae</taxon>
        <taxon>Streptophyta</taxon>
        <taxon>Embryophyta</taxon>
        <taxon>Tracheophyta</taxon>
        <taxon>Spermatophyta</taxon>
        <taxon>Magnoliopsida</taxon>
        <taxon>Liliopsida</taxon>
        <taxon>Acoraceae</taxon>
        <taxon>Acorus</taxon>
    </lineage>
</organism>
<dbReference type="EMBL" id="JAUJYN010000009">
    <property type="protein sequence ID" value="KAK1263229.1"/>
    <property type="molecule type" value="Genomic_DNA"/>
</dbReference>
<comment type="caution">
    <text evidence="1">The sequence shown here is derived from an EMBL/GenBank/DDBJ whole genome shotgun (WGS) entry which is preliminary data.</text>
</comment>
<dbReference type="Proteomes" id="UP001179952">
    <property type="component" value="Unassembled WGS sequence"/>
</dbReference>
<sequence length="136" mass="14332">MMRGVGGPLLCIADLLSDLSASTDGDVQTSLPSISVGSSSSPDLKPSNLHQLFEETYNQLTESLSGTTDHSWALLTLKLCSALETADKLLQTADTNSESLLEKIDVLKGILKRGDSAVAVARGLCESRNVKEGPSV</sequence>
<dbReference type="AlphaFoldDB" id="A0AAV9AG97"/>
<dbReference type="PANTHER" id="PTHR37237:SF1">
    <property type="entry name" value="OS02G0567000 PROTEIN"/>
    <property type="match status" value="1"/>
</dbReference>
<evidence type="ECO:0000313" key="2">
    <source>
        <dbReference type="Proteomes" id="UP001179952"/>
    </source>
</evidence>
<name>A0AAV9AG97_ACOGR</name>
<reference evidence="1" key="2">
    <citation type="submission" date="2023-06" db="EMBL/GenBank/DDBJ databases">
        <authorList>
            <person name="Ma L."/>
            <person name="Liu K.-W."/>
            <person name="Li Z."/>
            <person name="Hsiao Y.-Y."/>
            <person name="Qi Y."/>
            <person name="Fu T."/>
            <person name="Tang G."/>
            <person name="Zhang D."/>
            <person name="Sun W.-H."/>
            <person name="Liu D.-K."/>
            <person name="Li Y."/>
            <person name="Chen G.-Z."/>
            <person name="Liu X.-D."/>
            <person name="Liao X.-Y."/>
            <person name="Jiang Y.-T."/>
            <person name="Yu X."/>
            <person name="Hao Y."/>
            <person name="Huang J."/>
            <person name="Zhao X.-W."/>
            <person name="Ke S."/>
            <person name="Chen Y.-Y."/>
            <person name="Wu W.-L."/>
            <person name="Hsu J.-L."/>
            <person name="Lin Y.-F."/>
            <person name="Huang M.-D."/>
            <person name="Li C.-Y."/>
            <person name="Huang L."/>
            <person name="Wang Z.-W."/>
            <person name="Zhao X."/>
            <person name="Zhong W.-Y."/>
            <person name="Peng D.-H."/>
            <person name="Ahmad S."/>
            <person name="Lan S."/>
            <person name="Zhang J.-S."/>
            <person name="Tsai W.-C."/>
            <person name="Van De Peer Y."/>
            <person name="Liu Z.-J."/>
        </authorList>
    </citation>
    <scope>NUCLEOTIDE SEQUENCE</scope>
    <source>
        <strain evidence="1">SCP</strain>
        <tissue evidence="1">Leaves</tissue>
    </source>
</reference>
<evidence type="ECO:0000313" key="1">
    <source>
        <dbReference type="EMBL" id="KAK1263229.1"/>
    </source>
</evidence>
<keyword evidence="2" id="KW-1185">Reference proteome</keyword>
<dbReference type="PANTHER" id="PTHR37237">
    <property type="entry name" value="OS02G0567000 PROTEIN"/>
    <property type="match status" value="1"/>
</dbReference>
<accession>A0AAV9AG97</accession>
<proteinExistence type="predicted"/>
<protein>
    <submittedName>
        <fullName evidence="1">Uncharacterized protein</fullName>
    </submittedName>
</protein>